<comment type="caution">
    <text evidence="2">The sequence shown here is derived from an EMBL/GenBank/DDBJ whole genome shotgun (WGS) entry which is preliminary data.</text>
</comment>
<gene>
    <name evidence="2" type="ORF">L1049_026563</name>
</gene>
<name>A0AAP0R6J0_LIQFO</name>
<evidence type="ECO:0000313" key="2">
    <source>
        <dbReference type="EMBL" id="KAK9270975.1"/>
    </source>
</evidence>
<proteinExistence type="predicted"/>
<dbReference type="InterPro" id="IPR044216">
    <property type="entry name" value="WDL7"/>
</dbReference>
<reference evidence="2 3" key="1">
    <citation type="journal article" date="2024" name="Plant J.">
        <title>Genome sequences and population genomics reveal climatic adaptation and genomic divergence between two closely related sweetgum species.</title>
        <authorList>
            <person name="Xu W.Q."/>
            <person name="Ren C.Q."/>
            <person name="Zhang X.Y."/>
            <person name="Comes H.P."/>
            <person name="Liu X.H."/>
            <person name="Li Y.G."/>
            <person name="Kettle C.J."/>
            <person name="Jalonen R."/>
            <person name="Gaisberger H."/>
            <person name="Ma Y.Z."/>
            <person name="Qiu Y.X."/>
        </authorList>
    </citation>
    <scope>NUCLEOTIDE SEQUENCE [LARGE SCALE GENOMIC DNA]</scope>
    <source>
        <strain evidence="2">Hangzhou</strain>
    </source>
</reference>
<dbReference type="PANTHER" id="PTHR47067">
    <property type="entry name" value="TPX2 (TARGETING PROTEIN FOR XKLP2) PROTEIN FAMILY-RELATED"/>
    <property type="match status" value="1"/>
</dbReference>
<protein>
    <recommendedName>
        <fullName evidence="4">Protein WVD2-like 7</fullName>
    </recommendedName>
</protein>
<feature type="region of interest" description="Disordered" evidence="1">
    <location>
        <begin position="1"/>
        <end position="28"/>
    </location>
</feature>
<feature type="compositionally biased region" description="Polar residues" evidence="1">
    <location>
        <begin position="101"/>
        <end position="124"/>
    </location>
</feature>
<dbReference type="Proteomes" id="UP001415857">
    <property type="component" value="Unassembled WGS sequence"/>
</dbReference>
<dbReference type="AlphaFoldDB" id="A0AAP0R6J0"/>
<feature type="region of interest" description="Disordered" evidence="1">
    <location>
        <begin position="281"/>
        <end position="303"/>
    </location>
</feature>
<sequence>MATDTDQHQTFCNNWSRPHLQSDPQKPQAVSISQILDHGSISFGRFTAESLAWEKWSVFSHNRHQEELEKFKAPGLVAQKKAYFEEYYKKVRAMKALQAERQGTTPSSSLQDEQTTSKSVQNSVDITMSKEEKKTSNDDQFQFSDAEVTTCLYSMGGSTGDKLEEITKKQSDFCDNRNDKVSMKDEIDISLSTIEPEHSAKEVDPESIHTSSEASLQDNLVSSAVKCNANTLEDHAPVLKAKGTVASAKNKTKLDCRTKKDTVKPSKELKPSLHKKITGKADNSIISSKGTTPRAASKIRSDSVSSHGPLAEVCSSVTSLHTSFAKDKVVSSSNIIKGGQEKSILNLKGLAKRLPTRHAQGHLSVQHTSEEITVNGGVKNIDLENRTCNGVSKKFLELNSQRMIPKGGLSEKQRPKVMSMNVRAHNKSNQNVGIEFGRGSYVREGKQKEGKEEIKTRLGRDPKSASSMRSSFHKAPNSKLEHKIASSRSGDLTHAQREPKYVTPVNSSNSICIFNAIVIDL</sequence>
<dbReference type="EMBL" id="JBBPBK010000014">
    <property type="protein sequence ID" value="KAK9270975.1"/>
    <property type="molecule type" value="Genomic_DNA"/>
</dbReference>
<keyword evidence="3" id="KW-1185">Reference proteome</keyword>
<feature type="region of interest" description="Disordered" evidence="1">
    <location>
        <begin position="99"/>
        <end position="124"/>
    </location>
</feature>
<feature type="compositionally biased region" description="Basic and acidic residues" evidence="1">
    <location>
        <begin position="443"/>
        <end position="463"/>
    </location>
</feature>
<organism evidence="2 3">
    <name type="scientific">Liquidambar formosana</name>
    <name type="common">Formosan gum</name>
    <dbReference type="NCBI Taxonomy" id="63359"/>
    <lineage>
        <taxon>Eukaryota</taxon>
        <taxon>Viridiplantae</taxon>
        <taxon>Streptophyta</taxon>
        <taxon>Embryophyta</taxon>
        <taxon>Tracheophyta</taxon>
        <taxon>Spermatophyta</taxon>
        <taxon>Magnoliopsida</taxon>
        <taxon>eudicotyledons</taxon>
        <taxon>Gunneridae</taxon>
        <taxon>Pentapetalae</taxon>
        <taxon>Saxifragales</taxon>
        <taxon>Altingiaceae</taxon>
        <taxon>Liquidambar</taxon>
    </lineage>
</organism>
<accession>A0AAP0R6J0</accession>
<evidence type="ECO:0000313" key="3">
    <source>
        <dbReference type="Proteomes" id="UP001415857"/>
    </source>
</evidence>
<evidence type="ECO:0008006" key="4">
    <source>
        <dbReference type="Google" id="ProtNLM"/>
    </source>
</evidence>
<evidence type="ECO:0000256" key="1">
    <source>
        <dbReference type="SAM" id="MobiDB-lite"/>
    </source>
</evidence>
<dbReference type="PANTHER" id="PTHR47067:SF4">
    <property type="entry name" value="PROTEIN WVD2-LIKE 7 ISOFORM X1"/>
    <property type="match status" value="1"/>
</dbReference>
<feature type="region of interest" description="Disordered" evidence="1">
    <location>
        <begin position="443"/>
        <end position="495"/>
    </location>
</feature>